<dbReference type="InterPro" id="IPR000326">
    <property type="entry name" value="PAP2/HPO"/>
</dbReference>
<protein>
    <submittedName>
        <fullName evidence="3">Phosphatase PAP2 family protein</fullName>
    </submittedName>
</protein>
<evidence type="ECO:0000256" key="1">
    <source>
        <dbReference type="SAM" id="Phobius"/>
    </source>
</evidence>
<feature type="transmembrane region" description="Helical" evidence="1">
    <location>
        <begin position="96"/>
        <end position="118"/>
    </location>
</feature>
<proteinExistence type="predicted"/>
<gene>
    <name evidence="3" type="ORF">ACFQNJ_01675</name>
</gene>
<feature type="transmembrane region" description="Helical" evidence="1">
    <location>
        <begin position="22"/>
        <end position="45"/>
    </location>
</feature>
<feature type="transmembrane region" description="Helical" evidence="1">
    <location>
        <begin position="65"/>
        <end position="84"/>
    </location>
</feature>
<dbReference type="RefSeq" id="WP_382253327.1">
    <property type="nucleotide sequence ID" value="NZ_JBHTBX010000001.1"/>
</dbReference>
<dbReference type="EMBL" id="JBHTBX010000001">
    <property type="protein sequence ID" value="MFC7433215.1"/>
    <property type="molecule type" value="Genomic_DNA"/>
</dbReference>
<feature type="transmembrane region" description="Helical" evidence="1">
    <location>
        <begin position="175"/>
        <end position="192"/>
    </location>
</feature>
<organism evidence="3 4">
    <name type="scientific">Hydrogenophaga bisanensis</name>
    <dbReference type="NCBI Taxonomy" id="439611"/>
    <lineage>
        <taxon>Bacteria</taxon>
        <taxon>Pseudomonadati</taxon>
        <taxon>Pseudomonadota</taxon>
        <taxon>Betaproteobacteria</taxon>
        <taxon>Burkholderiales</taxon>
        <taxon>Comamonadaceae</taxon>
        <taxon>Hydrogenophaga</taxon>
    </lineage>
</organism>
<accession>A0ABW2R415</accession>
<keyword evidence="1" id="KW-0472">Membrane</keyword>
<comment type="caution">
    <text evidence="3">The sequence shown here is derived from an EMBL/GenBank/DDBJ whole genome shotgun (WGS) entry which is preliminary data.</text>
</comment>
<feature type="domain" description="Phosphatidic acid phosphatase type 2/haloperoxidase" evidence="2">
    <location>
        <begin position="119"/>
        <end position="219"/>
    </location>
</feature>
<dbReference type="Proteomes" id="UP001596495">
    <property type="component" value="Unassembled WGS sequence"/>
</dbReference>
<keyword evidence="1" id="KW-1133">Transmembrane helix</keyword>
<sequence length="226" mass="25512">MPPTSDKTISPLPWQRELYLRLVYLWPLKAVGTSAFMVLFFWAYFSILRNPSREPWVMPEIWIDHWVPFTPWAFPVYASLWVYVSLAPALIGNLRGLLRFGLWVSLLCLVCLVIFWVFPTQVPDFPIDWSQHPSLSFLKGVDASGNACPSLHVASAVFAAYWMHHLLTAMRAPRGWIWASDLFCVAIAWSTLATLQHVALDALAGALAGWVFALLSLRAADVKLSP</sequence>
<dbReference type="Pfam" id="PF01569">
    <property type="entry name" value="PAP2"/>
    <property type="match status" value="1"/>
</dbReference>
<name>A0ABW2R415_9BURK</name>
<keyword evidence="1" id="KW-0812">Transmembrane</keyword>
<keyword evidence="4" id="KW-1185">Reference proteome</keyword>
<feature type="transmembrane region" description="Helical" evidence="1">
    <location>
        <begin position="143"/>
        <end position="163"/>
    </location>
</feature>
<feature type="transmembrane region" description="Helical" evidence="1">
    <location>
        <begin position="198"/>
        <end position="217"/>
    </location>
</feature>
<evidence type="ECO:0000313" key="3">
    <source>
        <dbReference type="EMBL" id="MFC7433215.1"/>
    </source>
</evidence>
<evidence type="ECO:0000259" key="2">
    <source>
        <dbReference type="Pfam" id="PF01569"/>
    </source>
</evidence>
<evidence type="ECO:0000313" key="4">
    <source>
        <dbReference type="Proteomes" id="UP001596495"/>
    </source>
</evidence>
<reference evidence="4" key="1">
    <citation type="journal article" date="2019" name="Int. J. Syst. Evol. Microbiol.">
        <title>The Global Catalogue of Microorganisms (GCM) 10K type strain sequencing project: providing services to taxonomists for standard genome sequencing and annotation.</title>
        <authorList>
            <consortium name="The Broad Institute Genomics Platform"/>
            <consortium name="The Broad Institute Genome Sequencing Center for Infectious Disease"/>
            <person name="Wu L."/>
            <person name="Ma J."/>
        </authorList>
    </citation>
    <scope>NUCLEOTIDE SEQUENCE [LARGE SCALE GENOMIC DNA]</scope>
    <source>
        <strain evidence="4">CCUG 54518</strain>
    </source>
</reference>